<dbReference type="Gene3D" id="1.10.150.20">
    <property type="entry name" value="5' to 3' exonuclease, C-terminal subdomain"/>
    <property type="match status" value="1"/>
</dbReference>
<reference evidence="13 14" key="1">
    <citation type="submission" date="2020-08" db="EMBL/GenBank/DDBJ databases">
        <authorList>
            <person name="Hejnol A."/>
        </authorList>
    </citation>
    <scope>NUCLEOTIDE SEQUENCE [LARGE SCALE GENOMIC DNA]</scope>
</reference>
<dbReference type="Pfam" id="PF21099">
    <property type="entry name" value="POLQ_helical"/>
    <property type="match status" value="1"/>
</dbReference>
<keyword evidence="5" id="KW-0347">Helicase</keyword>
<dbReference type="GO" id="GO:0006281">
    <property type="term" value="P:DNA repair"/>
    <property type="evidence" value="ECO:0007669"/>
    <property type="project" value="UniProtKB-KW"/>
</dbReference>
<dbReference type="SMART" id="SM00490">
    <property type="entry name" value="HELICc"/>
    <property type="match status" value="1"/>
</dbReference>
<evidence type="ECO:0000256" key="4">
    <source>
        <dbReference type="ARBA" id="ARBA00022801"/>
    </source>
</evidence>
<gene>
    <name evidence="13" type="ORF">DGYR_LOCUS3715</name>
</gene>
<dbReference type="Pfam" id="PF00270">
    <property type="entry name" value="DEAD"/>
    <property type="match status" value="1"/>
</dbReference>
<keyword evidence="8" id="KW-0539">Nucleus</keyword>
<feature type="compositionally biased region" description="Basic and acidic residues" evidence="10">
    <location>
        <begin position="45"/>
        <end position="57"/>
    </location>
</feature>
<proteinExistence type="predicted"/>
<evidence type="ECO:0000256" key="2">
    <source>
        <dbReference type="ARBA" id="ARBA00022741"/>
    </source>
</evidence>
<evidence type="ECO:0000256" key="10">
    <source>
        <dbReference type="SAM" id="MobiDB-lite"/>
    </source>
</evidence>
<dbReference type="Pfam" id="PF00271">
    <property type="entry name" value="Helicase_C"/>
    <property type="match status" value="1"/>
</dbReference>
<dbReference type="PANTHER" id="PTHR47961:SF12">
    <property type="entry name" value="HELICASE POLQ-LIKE"/>
    <property type="match status" value="1"/>
</dbReference>
<dbReference type="InterPro" id="IPR027417">
    <property type="entry name" value="P-loop_NTPase"/>
</dbReference>
<keyword evidence="2" id="KW-0547">Nucleotide-binding</keyword>
<dbReference type="SMART" id="SM00487">
    <property type="entry name" value="DEXDc"/>
    <property type="match status" value="1"/>
</dbReference>
<dbReference type="PROSITE" id="PS51192">
    <property type="entry name" value="HELICASE_ATP_BIND_1"/>
    <property type="match status" value="1"/>
</dbReference>
<evidence type="ECO:0000256" key="5">
    <source>
        <dbReference type="ARBA" id="ARBA00022806"/>
    </source>
</evidence>
<dbReference type="GO" id="GO:0005524">
    <property type="term" value="F:ATP binding"/>
    <property type="evidence" value="ECO:0007669"/>
    <property type="project" value="UniProtKB-KW"/>
</dbReference>
<evidence type="ECO:0000259" key="12">
    <source>
        <dbReference type="PROSITE" id="PS51194"/>
    </source>
</evidence>
<comment type="caution">
    <text evidence="13">The sequence shown here is derived from an EMBL/GenBank/DDBJ whole genome shotgun (WGS) entry which is preliminary data.</text>
</comment>
<dbReference type="Gene3D" id="3.40.50.300">
    <property type="entry name" value="P-loop containing nucleotide triphosphate hydrolases"/>
    <property type="match status" value="2"/>
</dbReference>
<comment type="catalytic activity">
    <reaction evidence="9">
        <text>ATP + H2O = ADP + phosphate + H(+)</text>
        <dbReference type="Rhea" id="RHEA:13065"/>
        <dbReference type="ChEBI" id="CHEBI:15377"/>
        <dbReference type="ChEBI" id="CHEBI:15378"/>
        <dbReference type="ChEBI" id="CHEBI:30616"/>
        <dbReference type="ChEBI" id="CHEBI:43474"/>
        <dbReference type="ChEBI" id="CHEBI:456216"/>
        <dbReference type="EC" id="5.6.2.4"/>
    </reaction>
</comment>
<evidence type="ECO:0000313" key="14">
    <source>
        <dbReference type="Proteomes" id="UP000549394"/>
    </source>
</evidence>
<evidence type="ECO:0000256" key="1">
    <source>
        <dbReference type="ARBA" id="ARBA00004123"/>
    </source>
</evidence>
<dbReference type="InterPro" id="IPR001650">
    <property type="entry name" value="Helicase_C-like"/>
</dbReference>
<dbReference type="InterPro" id="IPR048960">
    <property type="entry name" value="POLQ-like_helical"/>
</dbReference>
<dbReference type="InterPro" id="IPR014001">
    <property type="entry name" value="Helicase_ATP-bd"/>
</dbReference>
<keyword evidence="4" id="KW-0378">Hydrolase</keyword>
<dbReference type="InterPro" id="IPR050474">
    <property type="entry name" value="Hel308_SKI2-like"/>
</dbReference>
<dbReference type="Proteomes" id="UP000549394">
    <property type="component" value="Unassembled WGS sequence"/>
</dbReference>
<feature type="domain" description="Helicase ATP-binding" evidence="11">
    <location>
        <begin position="288"/>
        <end position="460"/>
    </location>
</feature>
<dbReference type="SUPFAM" id="SSF52540">
    <property type="entry name" value="P-loop containing nucleoside triphosphate hydrolases"/>
    <property type="match status" value="1"/>
</dbReference>
<dbReference type="AlphaFoldDB" id="A0A7I8VGX6"/>
<dbReference type="GO" id="GO:0043138">
    <property type="term" value="F:3'-5' DNA helicase activity"/>
    <property type="evidence" value="ECO:0007669"/>
    <property type="project" value="UniProtKB-EC"/>
</dbReference>
<comment type="subcellular location">
    <subcellularLocation>
        <location evidence="1">Nucleus</location>
    </subcellularLocation>
</comment>
<dbReference type="Gene3D" id="1.10.3380.30">
    <property type="match status" value="1"/>
</dbReference>
<evidence type="ECO:0000259" key="11">
    <source>
        <dbReference type="PROSITE" id="PS51192"/>
    </source>
</evidence>
<dbReference type="InterPro" id="IPR036390">
    <property type="entry name" value="WH_DNA-bd_sf"/>
</dbReference>
<feature type="domain" description="Helicase C-terminal" evidence="12">
    <location>
        <begin position="507"/>
        <end position="701"/>
    </location>
</feature>
<name>A0A7I8VGX6_9ANNE</name>
<keyword evidence="6" id="KW-0067">ATP-binding</keyword>
<organism evidence="13 14">
    <name type="scientific">Dimorphilus gyrociliatus</name>
    <dbReference type="NCBI Taxonomy" id="2664684"/>
    <lineage>
        <taxon>Eukaryota</taxon>
        <taxon>Metazoa</taxon>
        <taxon>Spiralia</taxon>
        <taxon>Lophotrochozoa</taxon>
        <taxon>Annelida</taxon>
        <taxon>Polychaeta</taxon>
        <taxon>Polychaeta incertae sedis</taxon>
        <taxon>Dinophilidae</taxon>
        <taxon>Dimorphilus</taxon>
    </lineage>
</organism>
<evidence type="ECO:0000256" key="7">
    <source>
        <dbReference type="ARBA" id="ARBA00023204"/>
    </source>
</evidence>
<evidence type="ECO:0000256" key="3">
    <source>
        <dbReference type="ARBA" id="ARBA00022763"/>
    </source>
</evidence>
<keyword evidence="3" id="KW-0227">DNA damage</keyword>
<dbReference type="SUPFAM" id="SSF46785">
    <property type="entry name" value="Winged helix' DNA-binding domain"/>
    <property type="match status" value="1"/>
</dbReference>
<accession>A0A7I8VGX6</accession>
<dbReference type="CDD" id="cd18795">
    <property type="entry name" value="SF2_C_Ski2"/>
    <property type="match status" value="1"/>
</dbReference>
<dbReference type="PROSITE" id="PS51194">
    <property type="entry name" value="HELICASE_CTER"/>
    <property type="match status" value="1"/>
</dbReference>
<dbReference type="EMBL" id="CAJFCJ010000005">
    <property type="protein sequence ID" value="CAD5114915.1"/>
    <property type="molecule type" value="Genomic_DNA"/>
</dbReference>
<dbReference type="InterPro" id="IPR046931">
    <property type="entry name" value="HTH_61"/>
</dbReference>
<protein>
    <submittedName>
        <fullName evidence="13">DgyrCDS3949</fullName>
    </submittedName>
</protein>
<keyword evidence="14" id="KW-1185">Reference proteome</keyword>
<dbReference type="PANTHER" id="PTHR47961">
    <property type="entry name" value="DNA POLYMERASE THETA, PUTATIVE (AFU_ORTHOLOGUE AFUA_1G05260)-RELATED"/>
    <property type="match status" value="1"/>
</dbReference>
<evidence type="ECO:0000256" key="8">
    <source>
        <dbReference type="ARBA" id="ARBA00023242"/>
    </source>
</evidence>
<feature type="region of interest" description="Disordered" evidence="10">
    <location>
        <begin position="22"/>
        <end position="83"/>
    </location>
</feature>
<dbReference type="InterPro" id="IPR011545">
    <property type="entry name" value="DEAD/DEAH_box_helicase_dom"/>
</dbReference>
<dbReference type="GO" id="GO:0005634">
    <property type="term" value="C:nucleus"/>
    <property type="evidence" value="ECO:0007669"/>
    <property type="project" value="UniProtKB-SubCell"/>
</dbReference>
<dbReference type="CDD" id="cd18026">
    <property type="entry name" value="DEXHc_POLQ-like"/>
    <property type="match status" value="1"/>
</dbReference>
<dbReference type="GO" id="GO:0016787">
    <property type="term" value="F:hydrolase activity"/>
    <property type="evidence" value="ECO:0007669"/>
    <property type="project" value="UniProtKB-KW"/>
</dbReference>
<dbReference type="FunFam" id="3.40.50.300:FF:000813">
    <property type="entry name" value="helicase POLQ-like isoform X1"/>
    <property type="match status" value="1"/>
</dbReference>
<evidence type="ECO:0000256" key="9">
    <source>
        <dbReference type="ARBA" id="ARBA00048988"/>
    </source>
</evidence>
<feature type="compositionally biased region" description="Polar residues" evidence="10">
    <location>
        <begin position="58"/>
        <end position="83"/>
    </location>
</feature>
<dbReference type="OrthoDB" id="2320933at2759"/>
<keyword evidence="7" id="KW-0234">DNA repair</keyword>
<sequence>MSQPGKKLRVVPQSSILDINSFDIPFKGPTASSPFRKGSQIVMKGDSKEDLRHKSFEELSNTHGKNLSQDSSYISGSKKNSQPTQNYLKEAMKPIEKYTLFQDTQDDSLVDTIIDNSLEESFNAELTVTDSKYLNSQTYDPNDSSQSLFSSEETVLSSSQVESYDESNIQGKSSTDNKNCNLLSKDYNSKHLAKKIDSLSKINTLPINSLPKREEDSIIKRPAISGARKHWKILDKRTTKKNSAEKEFSMKEFSDTQFFGLPEKIGKSYKQIKKINDLYDWQKECLNRPSVIERKNLVYSLPTSGGKTLVAEILMLKELLMRKKNALFILPYVALVQEKVKAFSNLSLEFNFSVEEYASAKGKIPPRKKRTRSSLFIATIEKANILINSLLETGREDELGIVVIDELHMLGEQGRGAILEGLITKLIVRCSDTFIVGMSATIDNIFELGDFLRAEVYTKDFRPVKLTEKILYKSTLYKVSPLNNSTTQEKYLGSDQTENERKFDPDGITQLVKEVIPEKSCLIFCPIKKNCESIIILLSKLLPKSLLDVKKHEKANLLKELQTENERLCDVLAKTVPFGIAYHHSGLTQDERRTIEDGFLSGTLCLLACTSTLAAGINLPAARVIIRAPKIAGLPLSKNQYKQMIGRAGRAGLDSEGDSVLVCEKKEDAIRLLNDPCERCLSSLTNPQHLHNFVLSLIALKVAINRVTLNKITKHTLAFIQKESLNENIQELSDIILKNLIDENLIIEKNDVFEITVLGKACFKGCIDSKKGGQLHAELYENLDFLTLRQTHLHLLYLVTPLDSPTMIKTNWKEYFNELNRLTDRDLKLVSQIGVSEAYVARKSAGINCKDPANLYKVEKFFATLVLHNLWNCNSIYKTSEKFGIPRGTVQNLMTTTASYASCVNMFCGEFEEFWPYVKLFEPVLKRLSTHCVHPDVMQLMEVPGVKLGRTKQLFAAGYTSIRNIALAKPLELIEKIDNLSAKTAGLLVTTAKMILNDQVETLKEEVEFLLSP</sequence>
<evidence type="ECO:0000313" key="13">
    <source>
        <dbReference type="EMBL" id="CAD5114915.1"/>
    </source>
</evidence>
<dbReference type="GO" id="GO:0003676">
    <property type="term" value="F:nucleic acid binding"/>
    <property type="evidence" value="ECO:0007669"/>
    <property type="project" value="InterPro"/>
</dbReference>
<dbReference type="Pfam" id="PF20470">
    <property type="entry name" value="HTH_61"/>
    <property type="match status" value="1"/>
</dbReference>
<evidence type="ECO:0000256" key="6">
    <source>
        <dbReference type="ARBA" id="ARBA00022840"/>
    </source>
</evidence>
<dbReference type="SUPFAM" id="SSF158702">
    <property type="entry name" value="Sec63 N-terminal domain-like"/>
    <property type="match status" value="1"/>
</dbReference>